<reference evidence="3" key="1">
    <citation type="journal article" date="2004" name="Environ. Microbiol.">
        <title>The genome of Desulfotalea psychrophila, a sulfate-reducing bacterium from permanently cold Arctic sediments.</title>
        <authorList>
            <person name="Rabus R."/>
            <person name="Ruepp A."/>
            <person name="Frickey T."/>
            <person name="Rattei T."/>
            <person name="Fartmann B."/>
            <person name="Stark M."/>
            <person name="Bauer M."/>
            <person name="Zibat A."/>
            <person name="Lombardot T."/>
            <person name="Becker I."/>
            <person name="Amann J."/>
            <person name="Gellner K."/>
            <person name="Teeling H."/>
            <person name="Leuschner W.D."/>
            <person name="Gloeckner F.-O."/>
            <person name="Lupas A.N."/>
            <person name="Amann R."/>
            <person name="Klenk H.-P."/>
        </authorList>
    </citation>
    <scope>NUCLEOTIDE SEQUENCE [LARGE SCALE GENOMIC DNA]</scope>
    <source>
        <strain evidence="3">DSM 12343 / LSv54</strain>
    </source>
</reference>
<dbReference type="GO" id="GO:0008270">
    <property type="term" value="F:zinc ion binding"/>
    <property type="evidence" value="ECO:0007669"/>
    <property type="project" value="InterPro"/>
</dbReference>
<feature type="region of interest" description="Disordered" evidence="1">
    <location>
        <begin position="104"/>
        <end position="128"/>
    </location>
</feature>
<evidence type="ECO:0000256" key="1">
    <source>
        <dbReference type="SAM" id="MobiDB-lite"/>
    </source>
</evidence>
<keyword evidence="3" id="KW-1185">Reference proteome</keyword>
<feature type="compositionally biased region" description="Basic residues" evidence="1">
    <location>
        <begin position="109"/>
        <end position="120"/>
    </location>
</feature>
<dbReference type="HOGENOM" id="CLU_509710_0_0_7"/>
<dbReference type="Proteomes" id="UP000000602">
    <property type="component" value="Chromosome"/>
</dbReference>
<dbReference type="CDD" id="cd01029">
    <property type="entry name" value="TOPRIM_primases"/>
    <property type="match status" value="1"/>
</dbReference>
<dbReference type="Gene3D" id="3.90.580.10">
    <property type="entry name" value="Zinc finger, CHC2-type domain"/>
    <property type="match status" value="1"/>
</dbReference>
<dbReference type="InterPro" id="IPR036977">
    <property type="entry name" value="DNA_primase_Znf_CHC2"/>
</dbReference>
<dbReference type="SUPFAM" id="SSF56731">
    <property type="entry name" value="DNA primase core"/>
    <property type="match status" value="1"/>
</dbReference>
<evidence type="ECO:0008006" key="4">
    <source>
        <dbReference type="Google" id="ProtNLM"/>
    </source>
</evidence>
<evidence type="ECO:0000313" key="2">
    <source>
        <dbReference type="EMBL" id="CAG36301.1"/>
    </source>
</evidence>
<organism evidence="2 3">
    <name type="scientific">Desulfotalea psychrophila (strain LSv54 / DSM 12343)</name>
    <dbReference type="NCBI Taxonomy" id="177439"/>
    <lineage>
        <taxon>Bacteria</taxon>
        <taxon>Pseudomonadati</taxon>
        <taxon>Thermodesulfobacteriota</taxon>
        <taxon>Desulfobulbia</taxon>
        <taxon>Desulfobulbales</taxon>
        <taxon>Desulfocapsaceae</taxon>
        <taxon>Desulfotalea</taxon>
    </lineage>
</organism>
<dbReference type="InterPro" id="IPR034154">
    <property type="entry name" value="TOPRIM_DnaG/twinkle"/>
</dbReference>
<dbReference type="GO" id="GO:0006260">
    <property type="term" value="P:DNA replication"/>
    <property type="evidence" value="ECO:0007669"/>
    <property type="project" value="InterPro"/>
</dbReference>
<evidence type="ECO:0000313" key="3">
    <source>
        <dbReference type="Proteomes" id="UP000000602"/>
    </source>
</evidence>
<dbReference type="KEGG" id="dps:DP1572"/>
<dbReference type="eggNOG" id="COG0358">
    <property type="taxonomic scope" value="Bacteria"/>
</dbReference>
<accession>Q6AMX3</accession>
<dbReference type="EMBL" id="CR522870">
    <property type="protein sequence ID" value="CAG36301.1"/>
    <property type="molecule type" value="Genomic_DNA"/>
</dbReference>
<dbReference type="AlphaFoldDB" id="Q6AMX3"/>
<name>Q6AMX3_DESPS</name>
<dbReference type="STRING" id="177439.DP1572"/>
<sequence length="534" mass="58406">MKKVEIMNTESIVRKIAAEHGLRKKGNRFTGPCPECGGSKTSDKFSILLDGGFKCYACNFRGDIITWLRKRESMNCPDAHDYAGRDCRQKDSCPAAAHCRLGNGSAPATKRRPAYRRPSRPRQEEEVQQTLPMVEPQYPKAVWVSWADALVQKAHEKLLETPEQLAYLASRGIDAEAVDRFSLGWLSHQQQVLKNKIGLPVDEGKDKLWVPEGLLIPIFDQSGSLHRIRIRRSPEARAKFLPNLKYNWMRGAGNMPMALVPEGKIRGAVIVEAELDAMAVASAHVDVAAIAVGSLGSGVDPELDQLLEQAPVVLVALDAEDKAEKVADMWKEKYRHAKYYKTTIGKDPGEMFAAGGDLHAWIERGLPLQPSRPRSTPAPVPKQDEAFLPARKLNRGGGGAQIIEPSAKASIDSDVACPQPEKIKGPVVPSNSKSFSMTLPNGTVIYVVPSKDKEWQELTDQGLPVFTAYEIDKLGAAVSTMNDEERLKAATAAINIKTVFGGYISRGEAIEAGEDGGDPCTQDGPEKPQSAVRL</sequence>
<proteinExistence type="predicted"/>
<dbReference type="SUPFAM" id="SSF57783">
    <property type="entry name" value="Zinc beta-ribbon"/>
    <property type="match status" value="1"/>
</dbReference>
<dbReference type="Gene3D" id="3.40.1360.10">
    <property type="match status" value="1"/>
</dbReference>
<dbReference type="OrthoDB" id="8967890at2"/>
<dbReference type="GO" id="GO:0003677">
    <property type="term" value="F:DNA binding"/>
    <property type="evidence" value="ECO:0007669"/>
    <property type="project" value="InterPro"/>
</dbReference>
<dbReference type="Pfam" id="PF13155">
    <property type="entry name" value="Toprim_2"/>
    <property type="match status" value="1"/>
</dbReference>
<feature type="region of interest" description="Disordered" evidence="1">
    <location>
        <begin position="510"/>
        <end position="534"/>
    </location>
</feature>
<protein>
    <recommendedName>
        <fullName evidence="4">Zinc finger CHC2-type domain-containing protein</fullName>
    </recommendedName>
</protein>
<gene>
    <name evidence="2" type="ordered locus">DP1572</name>
</gene>